<dbReference type="KEGG" id="prt:AUC31_00175"/>
<dbReference type="InterPro" id="IPR002314">
    <property type="entry name" value="aa-tRNA-synt_IIb"/>
</dbReference>
<dbReference type="InterPro" id="IPR004154">
    <property type="entry name" value="Anticodon-bd"/>
</dbReference>
<dbReference type="Gene3D" id="3.30.930.10">
    <property type="entry name" value="Bira Bifunctional Protein, Domain 2"/>
    <property type="match status" value="2"/>
</dbReference>
<dbReference type="InterPro" id="IPR036754">
    <property type="entry name" value="YbaK/aa-tRNA-synt-asso_dom_sf"/>
</dbReference>
<dbReference type="RefSeq" id="WP_058380466.1">
    <property type="nucleotide sequence ID" value="NZ_CP013659.2"/>
</dbReference>
<dbReference type="Pfam" id="PF00587">
    <property type="entry name" value="tRNA-synt_2b"/>
    <property type="match status" value="1"/>
</dbReference>
<dbReference type="CDD" id="cd00779">
    <property type="entry name" value="ProRS_core_prok"/>
    <property type="match status" value="1"/>
</dbReference>
<dbReference type="FunFam" id="3.40.50.800:FF:000011">
    <property type="entry name" value="Proline--tRNA ligase"/>
    <property type="match status" value="1"/>
</dbReference>
<dbReference type="SUPFAM" id="SSF52954">
    <property type="entry name" value="Class II aaRS ABD-related"/>
    <property type="match status" value="1"/>
</dbReference>
<comment type="domain">
    <text evidence="12">Consists of three domains: the N-terminal catalytic domain, the editing domain and the C-terminal anticodon-binding domain.</text>
</comment>
<dbReference type="PANTHER" id="PTHR42753">
    <property type="entry name" value="MITOCHONDRIAL RIBOSOME PROTEIN L39/PROLYL-TRNA LIGASE FAMILY MEMBER"/>
    <property type="match status" value="1"/>
</dbReference>
<keyword evidence="6 12" id="KW-0067">ATP-binding</keyword>
<evidence type="ECO:0000256" key="6">
    <source>
        <dbReference type="ARBA" id="ARBA00022840"/>
    </source>
</evidence>
<reference evidence="14" key="1">
    <citation type="submission" date="2016-01" db="EMBL/GenBank/DDBJ databases">
        <title>Complete genome of Planococcus rifietoensis type strain M8.</title>
        <authorList>
            <person name="See-Too W.S."/>
        </authorList>
    </citation>
    <scope>NUCLEOTIDE SEQUENCE [LARGE SCALE GENOMIC DNA]</scope>
    <source>
        <strain evidence="14">M8</strain>
    </source>
</reference>
<dbReference type="CDD" id="cd00861">
    <property type="entry name" value="ProRS_anticodon_short"/>
    <property type="match status" value="1"/>
</dbReference>
<dbReference type="PRINTS" id="PR01046">
    <property type="entry name" value="TRNASYNTHPRO"/>
</dbReference>
<keyword evidence="3 12" id="KW-0963">Cytoplasm</keyword>
<dbReference type="InterPro" id="IPR023717">
    <property type="entry name" value="Pro-tRNA-Synthase_IIa_type1"/>
</dbReference>
<dbReference type="InterPro" id="IPR004500">
    <property type="entry name" value="Pro-tRNA-synth_IIa_bac-type"/>
</dbReference>
<keyword evidence="5 12" id="KW-0547">Nucleotide-binding</keyword>
<dbReference type="InterPro" id="IPR006195">
    <property type="entry name" value="aa-tRNA-synth_II"/>
</dbReference>
<dbReference type="GO" id="GO:0006433">
    <property type="term" value="P:prolyl-tRNA aminoacylation"/>
    <property type="evidence" value="ECO:0007669"/>
    <property type="project" value="UniProtKB-UniRule"/>
</dbReference>
<dbReference type="InterPro" id="IPR050062">
    <property type="entry name" value="Pro-tRNA_synthetase"/>
</dbReference>
<dbReference type="FunFam" id="3.30.930.10:FF:000043">
    <property type="entry name" value="Proline--tRNA ligase"/>
    <property type="match status" value="1"/>
</dbReference>
<dbReference type="InterPro" id="IPR044140">
    <property type="entry name" value="ProRS_anticodon_short"/>
</dbReference>
<comment type="subunit">
    <text evidence="2 12">Homodimer.</text>
</comment>
<evidence type="ECO:0000256" key="7">
    <source>
        <dbReference type="ARBA" id="ARBA00022917"/>
    </source>
</evidence>
<dbReference type="STRING" id="200991.AUC31_00175"/>
<dbReference type="GO" id="GO:0005524">
    <property type="term" value="F:ATP binding"/>
    <property type="evidence" value="ECO:0007669"/>
    <property type="project" value="UniProtKB-UniRule"/>
</dbReference>
<evidence type="ECO:0000256" key="1">
    <source>
        <dbReference type="ARBA" id="ARBA00004496"/>
    </source>
</evidence>
<comment type="catalytic activity">
    <reaction evidence="9 12">
        <text>tRNA(Pro) + L-proline + ATP = L-prolyl-tRNA(Pro) + AMP + diphosphate</text>
        <dbReference type="Rhea" id="RHEA:14305"/>
        <dbReference type="Rhea" id="RHEA-COMP:9700"/>
        <dbReference type="Rhea" id="RHEA-COMP:9702"/>
        <dbReference type="ChEBI" id="CHEBI:30616"/>
        <dbReference type="ChEBI" id="CHEBI:33019"/>
        <dbReference type="ChEBI" id="CHEBI:60039"/>
        <dbReference type="ChEBI" id="CHEBI:78442"/>
        <dbReference type="ChEBI" id="CHEBI:78532"/>
        <dbReference type="ChEBI" id="CHEBI:456215"/>
        <dbReference type="EC" id="6.1.1.15"/>
    </reaction>
</comment>
<dbReference type="CDD" id="cd04334">
    <property type="entry name" value="ProRS-INS"/>
    <property type="match status" value="1"/>
</dbReference>
<dbReference type="FunFam" id="3.30.930.10:FF:000065">
    <property type="entry name" value="Proline--tRNA ligase"/>
    <property type="match status" value="1"/>
</dbReference>
<gene>
    <name evidence="12" type="primary">proS</name>
    <name evidence="14" type="ORF">AUC31_00175</name>
</gene>
<evidence type="ECO:0000256" key="2">
    <source>
        <dbReference type="ARBA" id="ARBA00011738"/>
    </source>
</evidence>
<dbReference type="AlphaFoldDB" id="A0A0U2Z3Q5"/>
<comment type="function">
    <text evidence="10 12">Catalyzes the attachment of proline to tRNA(Pro) in a two-step reaction: proline is first activated by ATP to form Pro-AMP and then transferred to the acceptor end of tRNA(Pro). As ProRS can inadvertently accommodate and process non-cognate amino acids such as alanine and cysteine, to avoid such errors it has two additional distinct editing activities against alanine. One activity is designated as 'pretransfer' editing and involves the tRNA(Pro)-independent hydrolysis of activated Ala-AMP. The other activity is designated 'posttransfer' editing and involves deacylation of mischarged Ala-tRNA(Pro). The misacylated Cys-tRNA(Pro) is not edited by ProRS.</text>
</comment>
<dbReference type="GO" id="GO:0002161">
    <property type="term" value="F:aminoacyl-tRNA deacylase activity"/>
    <property type="evidence" value="ECO:0007669"/>
    <property type="project" value="InterPro"/>
</dbReference>
<evidence type="ECO:0000256" key="3">
    <source>
        <dbReference type="ARBA" id="ARBA00022490"/>
    </source>
</evidence>
<protein>
    <recommendedName>
        <fullName evidence="12">Proline--tRNA ligase</fullName>
        <ecNumber evidence="12">6.1.1.15</ecNumber>
    </recommendedName>
    <alternativeName>
        <fullName evidence="12">Prolyl-tRNA synthetase</fullName>
        <shortName evidence="12">ProRS</shortName>
    </alternativeName>
</protein>
<name>A0A0U2Z3Q5_9BACL</name>
<evidence type="ECO:0000256" key="8">
    <source>
        <dbReference type="ARBA" id="ARBA00023146"/>
    </source>
</evidence>
<dbReference type="Gene3D" id="3.40.50.800">
    <property type="entry name" value="Anticodon-binding domain"/>
    <property type="match status" value="1"/>
</dbReference>
<evidence type="ECO:0000313" key="15">
    <source>
        <dbReference type="Proteomes" id="UP000067683"/>
    </source>
</evidence>
<dbReference type="PANTHER" id="PTHR42753:SF2">
    <property type="entry name" value="PROLINE--TRNA LIGASE"/>
    <property type="match status" value="1"/>
</dbReference>
<evidence type="ECO:0000259" key="13">
    <source>
        <dbReference type="PROSITE" id="PS50862"/>
    </source>
</evidence>
<organism evidence="14 15">
    <name type="scientific">Planococcus rifietoensis</name>
    <dbReference type="NCBI Taxonomy" id="200991"/>
    <lineage>
        <taxon>Bacteria</taxon>
        <taxon>Bacillati</taxon>
        <taxon>Bacillota</taxon>
        <taxon>Bacilli</taxon>
        <taxon>Bacillales</taxon>
        <taxon>Caryophanaceae</taxon>
        <taxon>Planococcus</taxon>
    </lineage>
</organism>
<dbReference type="InterPro" id="IPR002316">
    <property type="entry name" value="Pro-tRNA-ligase_IIa"/>
</dbReference>
<dbReference type="InterPro" id="IPR007214">
    <property type="entry name" value="YbaK/aa-tRNA-synth-assoc-dom"/>
</dbReference>
<dbReference type="NCBIfam" id="NF006625">
    <property type="entry name" value="PRK09194.1"/>
    <property type="match status" value="1"/>
</dbReference>
<proteinExistence type="inferred from homology"/>
<comment type="similarity">
    <text evidence="11 12">Belongs to the class-II aminoacyl-tRNA synthetase family. ProS type 1 subfamily.</text>
</comment>
<dbReference type="Pfam" id="PF04073">
    <property type="entry name" value="tRNA_edit"/>
    <property type="match status" value="1"/>
</dbReference>
<evidence type="ECO:0000256" key="12">
    <source>
        <dbReference type="HAMAP-Rule" id="MF_01569"/>
    </source>
</evidence>
<evidence type="ECO:0000256" key="9">
    <source>
        <dbReference type="ARBA" id="ARBA00047671"/>
    </source>
</evidence>
<dbReference type="GO" id="GO:0005829">
    <property type="term" value="C:cytosol"/>
    <property type="evidence" value="ECO:0007669"/>
    <property type="project" value="TreeGrafter"/>
</dbReference>
<dbReference type="Pfam" id="PF03129">
    <property type="entry name" value="HGTP_anticodon"/>
    <property type="match status" value="1"/>
</dbReference>
<dbReference type="NCBIfam" id="TIGR00409">
    <property type="entry name" value="proS_fam_II"/>
    <property type="match status" value="1"/>
</dbReference>
<dbReference type="InterPro" id="IPR045864">
    <property type="entry name" value="aa-tRNA-synth_II/BPL/LPL"/>
</dbReference>
<keyword evidence="8 12" id="KW-0030">Aminoacyl-tRNA synthetase</keyword>
<dbReference type="InterPro" id="IPR033730">
    <property type="entry name" value="ProRS_core_prok"/>
</dbReference>
<dbReference type="GO" id="GO:0140096">
    <property type="term" value="F:catalytic activity, acting on a protein"/>
    <property type="evidence" value="ECO:0007669"/>
    <property type="project" value="UniProtKB-ARBA"/>
</dbReference>
<dbReference type="Proteomes" id="UP000067683">
    <property type="component" value="Chromosome"/>
</dbReference>
<dbReference type="PROSITE" id="PS50862">
    <property type="entry name" value="AA_TRNA_LIGASE_II"/>
    <property type="match status" value="1"/>
</dbReference>
<accession>A0A0U2Z3Q5</accession>
<dbReference type="OrthoDB" id="9809052at2"/>
<keyword evidence="4 12" id="KW-0436">Ligase</keyword>
<evidence type="ECO:0000256" key="4">
    <source>
        <dbReference type="ARBA" id="ARBA00022598"/>
    </source>
</evidence>
<dbReference type="EMBL" id="CP013659">
    <property type="protein sequence ID" value="ALS73756.1"/>
    <property type="molecule type" value="Genomic_DNA"/>
</dbReference>
<comment type="subcellular location">
    <subcellularLocation>
        <location evidence="1 12">Cytoplasm</location>
    </subcellularLocation>
</comment>
<evidence type="ECO:0000256" key="10">
    <source>
        <dbReference type="ARBA" id="ARBA00053664"/>
    </source>
</evidence>
<dbReference type="SUPFAM" id="SSF55826">
    <property type="entry name" value="YbaK/ProRS associated domain"/>
    <property type="match status" value="1"/>
</dbReference>
<dbReference type="PIRSF" id="PIRSF001535">
    <property type="entry name" value="ProRS_1"/>
    <property type="match status" value="1"/>
</dbReference>
<evidence type="ECO:0000313" key="14">
    <source>
        <dbReference type="EMBL" id="ALS73756.1"/>
    </source>
</evidence>
<dbReference type="GO" id="GO:0004827">
    <property type="term" value="F:proline-tRNA ligase activity"/>
    <property type="evidence" value="ECO:0007669"/>
    <property type="project" value="UniProtKB-UniRule"/>
</dbReference>
<feature type="domain" description="Aminoacyl-transfer RNA synthetases class-II family profile" evidence="13">
    <location>
        <begin position="38"/>
        <end position="465"/>
    </location>
</feature>
<dbReference type="HAMAP" id="MF_01569">
    <property type="entry name" value="Pro_tRNA_synth_type1"/>
    <property type="match status" value="1"/>
</dbReference>
<dbReference type="EC" id="6.1.1.15" evidence="12"/>
<dbReference type="SUPFAM" id="SSF55681">
    <property type="entry name" value="Class II aaRS and biotin synthetases"/>
    <property type="match status" value="1"/>
</dbReference>
<sequence>MRQTLSFIPTLRETPADAEVKSHQLLLRAGFIRQNTSGIYSFLPLGKRVLHKVEKIIREEMEAINSVEVFMPALQQAELWQETGRWYSYGDELMRLKDRNDREFALGATHEEIITSLLRDEIKSYKKLPLTLYQIQSKFRDEKRPRFGLLRGREFLMKDAYSFHATTESLDKTYDDMMQAYSNIFSRLGLNFRAVIADSGAIGGKDNHEFMVLSEIGEDTIAYSDNSSYAANIEMAAVNMEYPKSDEQARPVEKVSTPDQKTIAQVADFLETTPENCIKTLVFKADDELIVVLSRGDHEVNDVKVKHISGAKLVDMATPEDVRELLSCDIGSIGPVGLPEGTRVFADNAVKSIVNGVTGANEDGVHLKNVTPDEDFTVEAYGDLRFVKEGDASPDGEGTIQFAKGIEVGHIFKLGTTYSEPMKATFLNDQGKAMPYIMGCYGIGVSRIVAAVAEQFQDDSGFTWPTAVAPYEIHVVPVNVKDDVQRETGEEIYEQLKAQGFEVLLDDRKERAGVKFADADLIGLPLRITVGKRAAEGILEVKIRETNETVEWHKDEMQDKVREFFKK</sequence>
<dbReference type="InterPro" id="IPR036621">
    <property type="entry name" value="Anticodon-bd_dom_sf"/>
</dbReference>
<keyword evidence="7 12" id="KW-0648">Protein biosynthesis</keyword>
<evidence type="ECO:0000256" key="5">
    <source>
        <dbReference type="ARBA" id="ARBA00022741"/>
    </source>
</evidence>
<keyword evidence="15" id="KW-1185">Reference proteome</keyword>
<evidence type="ECO:0000256" key="11">
    <source>
        <dbReference type="ARBA" id="ARBA00060755"/>
    </source>
</evidence>
<dbReference type="GO" id="GO:0016740">
    <property type="term" value="F:transferase activity"/>
    <property type="evidence" value="ECO:0007669"/>
    <property type="project" value="UniProtKB-ARBA"/>
</dbReference>